<dbReference type="EC" id="6.1.1.16" evidence="3 11"/>
<keyword evidence="10" id="KW-0030">Aminoacyl-tRNA synthetase</keyword>
<keyword evidence="6" id="KW-0547">Nucleotide-binding</keyword>
<dbReference type="InterPro" id="IPR014729">
    <property type="entry name" value="Rossmann-like_a/b/a_fold"/>
</dbReference>
<dbReference type="Gene3D" id="3.40.50.620">
    <property type="entry name" value="HUPs"/>
    <property type="match status" value="1"/>
</dbReference>
<dbReference type="Proteomes" id="UP000783287">
    <property type="component" value="Unassembled WGS sequence"/>
</dbReference>
<evidence type="ECO:0000256" key="2">
    <source>
        <dbReference type="ARBA" id="ARBA00011245"/>
    </source>
</evidence>
<keyword evidence="5" id="KW-0479">Metal-binding</keyword>
<dbReference type="GO" id="GO:0004817">
    <property type="term" value="F:cysteine-tRNA ligase activity"/>
    <property type="evidence" value="ECO:0007669"/>
    <property type="project" value="UniProtKB-UniRule"/>
</dbReference>
<dbReference type="PRINTS" id="PR00983">
    <property type="entry name" value="TRNASYNTHCYS"/>
</dbReference>
<gene>
    <name evidence="13" type="primary">cysS</name>
    <name evidence="13" type="ORF">KC909_06600</name>
</gene>
<accession>A0A955L6Z1</accession>
<evidence type="ECO:0000256" key="4">
    <source>
        <dbReference type="ARBA" id="ARBA00022598"/>
    </source>
</evidence>
<dbReference type="NCBIfam" id="TIGR00435">
    <property type="entry name" value="cysS"/>
    <property type="match status" value="1"/>
</dbReference>
<dbReference type="InterPro" id="IPR024909">
    <property type="entry name" value="Cys-tRNA/MSH_ligase"/>
</dbReference>
<dbReference type="GO" id="GO:0046872">
    <property type="term" value="F:metal ion binding"/>
    <property type="evidence" value="ECO:0007669"/>
    <property type="project" value="UniProtKB-KW"/>
</dbReference>
<dbReference type="Pfam" id="PF01406">
    <property type="entry name" value="tRNA-synt_1e"/>
    <property type="match status" value="1"/>
</dbReference>
<dbReference type="GO" id="GO:0006423">
    <property type="term" value="P:cysteinyl-tRNA aminoacylation"/>
    <property type="evidence" value="ECO:0007669"/>
    <property type="project" value="UniProtKB-UniRule"/>
</dbReference>
<feature type="non-terminal residue" evidence="13">
    <location>
        <position position="361"/>
    </location>
</feature>
<evidence type="ECO:0000256" key="9">
    <source>
        <dbReference type="ARBA" id="ARBA00022917"/>
    </source>
</evidence>
<dbReference type="EMBL" id="JAGQLK010000208">
    <property type="protein sequence ID" value="MCA9384002.1"/>
    <property type="molecule type" value="Genomic_DNA"/>
</dbReference>
<evidence type="ECO:0000256" key="6">
    <source>
        <dbReference type="ARBA" id="ARBA00022741"/>
    </source>
</evidence>
<dbReference type="CDD" id="cd00672">
    <property type="entry name" value="CysRS_core"/>
    <property type="match status" value="1"/>
</dbReference>
<keyword evidence="7" id="KW-0862">Zinc</keyword>
<dbReference type="InterPro" id="IPR032678">
    <property type="entry name" value="tRNA-synt_1_cat_dom"/>
</dbReference>
<evidence type="ECO:0000313" key="14">
    <source>
        <dbReference type="Proteomes" id="UP000783287"/>
    </source>
</evidence>
<reference evidence="13" key="1">
    <citation type="submission" date="2020-04" db="EMBL/GenBank/DDBJ databases">
        <authorList>
            <person name="Zhang T."/>
        </authorList>
    </citation>
    <scope>NUCLEOTIDE SEQUENCE</scope>
    <source>
        <strain evidence="13">HKST-UBA14</strain>
    </source>
</reference>
<comment type="cofactor">
    <cofactor evidence="1">
        <name>Zn(2+)</name>
        <dbReference type="ChEBI" id="CHEBI:29105"/>
    </cofactor>
</comment>
<evidence type="ECO:0000256" key="7">
    <source>
        <dbReference type="ARBA" id="ARBA00022833"/>
    </source>
</evidence>
<evidence type="ECO:0000313" key="13">
    <source>
        <dbReference type="EMBL" id="MCA9384002.1"/>
    </source>
</evidence>
<comment type="caution">
    <text evidence="13">The sequence shown here is derived from an EMBL/GenBank/DDBJ whole genome shotgun (WGS) entry which is preliminary data.</text>
</comment>
<dbReference type="GO" id="GO:0005829">
    <property type="term" value="C:cytosol"/>
    <property type="evidence" value="ECO:0007669"/>
    <property type="project" value="TreeGrafter"/>
</dbReference>
<evidence type="ECO:0000256" key="3">
    <source>
        <dbReference type="ARBA" id="ARBA00012832"/>
    </source>
</evidence>
<dbReference type="PANTHER" id="PTHR10890">
    <property type="entry name" value="CYSTEINYL-TRNA SYNTHETASE"/>
    <property type="match status" value="1"/>
</dbReference>
<feature type="domain" description="tRNA synthetases class I catalytic" evidence="12">
    <location>
        <begin position="15"/>
        <end position="336"/>
    </location>
</feature>
<evidence type="ECO:0000256" key="11">
    <source>
        <dbReference type="NCBIfam" id="TIGR00435"/>
    </source>
</evidence>
<keyword evidence="8" id="KW-0067">ATP-binding</keyword>
<comment type="subunit">
    <text evidence="2">Monomer.</text>
</comment>
<dbReference type="AlphaFoldDB" id="A0A955L6Z1"/>
<reference evidence="13" key="2">
    <citation type="journal article" date="2021" name="Microbiome">
        <title>Successional dynamics and alternative stable states in a saline activated sludge microbial community over 9 years.</title>
        <authorList>
            <person name="Wang Y."/>
            <person name="Ye J."/>
            <person name="Ju F."/>
            <person name="Liu L."/>
            <person name="Boyd J.A."/>
            <person name="Deng Y."/>
            <person name="Parks D.H."/>
            <person name="Jiang X."/>
            <person name="Yin X."/>
            <person name="Woodcroft B.J."/>
            <person name="Tyson G.W."/>
            <person name="Hugenholtz P."/>
            <person name="Polz M.F."/>
            <person name="Zhang T."/>
        </authorList>
    </citation>
    <scope>NUCLEOTIDE SEQUENCE</scope>
    <source>
        <strain evidence="13">HKST-UBA14</strain>
    </source>
</reference>
<evidence type="ECO:0000259" key="12">
    <source>
        <dbReference type="Pfam" id="PF01406"/>
    </source>
</evidence>
<evidence type="ECO:0000256" key="10">
    <source>
        <dbReference type="ARBA" id="ARBA00023146"/>
    </source>
</evidence>
<evidence type="ECO:0000256" key="5">
    <source>
        <dbReference type="ARBA" id="ARBA00022723"/>
    </source>
</evidence>
<evidence type="ECO:0000256" key="1">
    <source>
        <dbReference type="ARBA" id="ARBA00001947"/>
    </source>
</evidence>
<evidence type="ECO:0000256" key="8">
    <source>
        <dbReference type="ARBA" id="ARBA00022840"/>
    </source>
</evidence>
<sequence>MLKIYNTLSRELEEFKPIKEGSISFYQCGPTVYSHQHIGNVFSAVKGDFIRRSLLYLGYEVVYVKNVTDVGHLVSDEDSGEDKMEKGAKKEGLKPEEIAKKYYDLYVNDLEKLHVMMPDEEPVATKYIEEMAEMVQTLIDKGYAYSTQLAIYFDVSKLDDYTKLSGQKLEENRSGAGHGDVEDSEKRSPFDFAVWMYKAGNHKNALQTWQHEFTGIEQPTLDGFPGWHIECSAMSKALLGLTIDIHMGGREHIPVHHTNEIAQSEAANGVEFVNYWIHHEWLLIDGGKMSKSIGNIYTLDDLAERGFDPLDYRYFLLQAHYRSKQNFTWEALNAAKSARNNLVKKISELTPGKGTVIREFD</sequence>
<dbReference type="InterPro" id="IPR015803">
    <property type="entry name" value="Cys-tRNA-ligase"/>
</dbReference>
<dbReference type="SUPFAM" id="SSF52374">
    <property type="entry name" value="Nucleotidylyl transferase"/>
    <property type="match status" value="1"/>
</dbReference>
<protein>
    <recommendedName>
        <fullName evidence="3 11">Cysteine--tRNA ligase</fullName>
        <ecNumber evidence="3 11">6.1.1.16</ecNumber>
    </recommendedName>
</protein>
<name>A0A955L6Z1_9BACT</name>
<proteinExistence type="predicted"/>
<keyword evidence="9" id="KW-0648">Protein biosynthesis</keyword>
<dbReference type="GO" id="GO:0005524">
    <property type="term" value="F:ATP binding"/>
    <property type="evidence" value="ECO:0007669"/>
    <property type="project" value="UniProtKB-KW"/>
</dbReference>
<dbReference type="PANTHER" id="PTHR10890:SF3">
    <property type="entry name" value="CYSTEINE--TRNA LIGASE, CYTOPLASMIC"/>
    <property type="match status" value="1"/>
</dbReference>
<keyword evidence="4 13" id="KW-0436">Ligase</keyword>
<organism evidence="13 14">
    <name type="scientific">Candidatus Dojkabacteria bacterium</name>
    <dbReference type="NCBI Taxonomy" id="2099670"/>
    <lineage>
        <taxon>Bacteria</taxon>
        <taxon>Candidatus Dojkabacteria</taxon>
    </lineage>
</organism>